<accession>A0A367KDT5</accession>
<evidence type="ECO:0000256" key="1">
    <source>
        <dbReference type="ARBA" id="ARBA00004245"/>
    </source>
</evidence>
<dbReference type="InterPro" id="IPR011026">
    <property type="entry name" value="WAS_C"/>
</dbReference>
<gene>
    <name evidence="7" type="ORF">CU098_002864</name>
</gene>
<name>A0A367KDT5_RHIST</name>
<comment type="caution">
    <text evidence="7">The sequence shown here is derived from an EMBL/GenBank/DDBJ whole genome shotgun (WGS) entry which is preliminary data.</text>
</comment>
<dbReference type="CDD" id="cd01205">
    <property type="entry name" value="EVH1_WASP-like"/>
    <property type="match status" value="1"/>
</dbReference>
<feature type="domain" description="WH1" evidence="6">
    <location>
        <begin position="17"/>
        <end position="129"/>
    </location>
</feature>
<dbReference type="CDD" id="cd00132">
    <property type="entry name" value="CRIB"/>
    <property type="match status" value="1"/>
</dbReference>
<dbReference type="PROSITE" id="PS50229">
    <property type="entry name" value="WH1"/>
    <property type="match status" value="1"/>
</dbReference>
<evidence type="ECO:0000256" key="2">
    <source>
        <dbReference type="ARBA" id="ARBA00022490"/>
    </source>
</evidence>
<evidence type="ECO:0008006" key="9">
    <source>
        <dbReference type="Google" id="ProtNLM"/>
    </source>
</evidence>
<keyword evidence="2" id="KW-0963">Cytoplasm</keyword>
<dbReference type="InterPro" id="IPR036936">
    <property type="entry name" value="CRIB_dom_sf"/>
</dbReference>
<evidence type="ECO:0000313" key="7">
    <source>
        <dbReference type="EMBL" id="RCI00384.1"/>
    </source>
</evidence>
<dbReference type="FunFam" id="2.30.29.30:FF:000281">
    <property type="entry name" value="Actin associated protein"/>
    <property type="match status" value="1"/>
</dbReference>
<dbReference type="STRING" id="4846.A0A367KDT5"/>
<proteinExistence type="predicted"/>
<dbReference type="EMBL" id="PJQM01001847">
    <property type="protein sequence ID" value="RCI00384.1"/>
    <property type="molecule type" value="Genomic_DNA"/>
</dbReference>
<dbReference type="InterPro" id="IPR000697">
    <property type="entry name" value="WH1/EVH1_dom"/>
</dbReference>
<dbReference type="InterPro" id="IPR000095">
    <property type="entry name" value="CRIB_dom"/>
</dbReference>
<evidence type="ECO:0000256" key="4">
    <source>
        <dbReference type="ARBA" id="ARBA00023212"/>
    </source>
</evidence>
<dbReference type="SMART" id="SM00461">
    <property type="entry name" value="WH1"/>
    <property type="match status" value="1"/>
</dbReference>
<sequence>MKSVTLSSAEDKSTVRKALFTSKIFTAGVARLHVASPDPSQWTYAQLWGAAVFCIDKSKNNSFFIRLVDLEHGTGVIWEQELYEGFHYNKDAPFFHSFETDDCLTALEFVDEGEADVFYKKIQGRESLKNTSVFGQKQTTQPKRKNKIDKNHIGMPADFRHVGHIGYTPGKGFSVENNDPEWHGLFDQLKEL</sequence>
<dbReference type="Gene3D" id="2.30.29.30">
    <property type="entry name" value="Pleckstrin-homology domain (PH domain)/Phosphotyrosine-binding domain (PTB)"/>
    <property type="match status" value="1"/>
</dbReference>
<dbReference type="Pfam" id="PF00568">
    <property type="entry name" value="WH1"/>
    <property type="match status" value="1"/>
</dbReference>
<evidence type="ECO:0000256" key="3">
    <source>
        <dbReference type="ARBA" id="ARBA00022553"/>
    </source>
</evidence>
<dbReference type="GO" id="GO:0007015">
    <property type="term" value="P:actin filament organization"/>
    <property type="evidence" value="ECO:0007669"/>
    <property type="project" value="InterPro"/>
</dbReference>
<evidence type="ECO:0000259" key="6">
    <source>
        <dbReference type="PROSITE" id="PS50229"/>
    </source>
</evidence>
<dbReference type="GO" id="GO:0030479">
    <property type="term" value="C:actin cortical patch"/>
    <property type="evidence" value="ECO:0007669"/>
    <property type="project" value="UniProtKB-ARBA"/>
</dbReference>
<organism evidence="7 8">
    <name type="scientific">Rhizopus stolonifer</name>
    <name type="common">Rhizopus nigricans</name>
    <dbReference type="NCBI Taxonomy" id="4846"/>
    <lineage>
        <taxon>Eukaryota</taxon>
        <taxon>Fungi</taxon>
        <taxon>Fungi incertae sedis</taxon>
        <taxon>Mucoromycota</taxon>
        <taxon>Mucoromycotina</taxon>
        <taxon>Mucoromycetes</taxon>
        <taxon>Mucorales</taxon>
        <taxon>Mucorineae</taxon>
        <taxon>Rhizopodaceae</taxon>
        <taxon>Rhizopus</taxon>
    </lineage>
</organism>
<keyword evidence="3" id="KW-0597">Phosphoprotein</keyword>
<dbReference type="GO" id="GO:0008092">
    <property type="term" value="F:cytoskeletal protein binding"/>
    <property type="evidence" value="ECO:0007669"/>
    <property type="project" value="UniProtKB-ARBA"/>
</dbReference>
<dbReference type="AlphaFoldDB" id="A0A367KDT5"/>
<keyword evidence="8" id="KW-1185">Reference proteome</keyword>
<dbReference type="SUPFAM" id="SSF47912">
    <property type="entry name" value="Wiscott-Aldrich syndrome protein, WASP, C-terminal domain"/>
    <property type="match status" value="1"/>
</dbReference>
<dbReference type="Proteomes" id="UP000253551">
    <property type="component" value="Unassembled WGS sequence"/>
</dbReference>
<dbReference type="SUPFAM" id="SSF50729">
    <property type="entry name" value="PH domain-like"/>
    <property type="match status" value="1"/>
</dbReference>
<keyword evidence="4" id="KW-0206">Cytoskeleton</keyword>
<dbReference type="InterPro" id="IPR033927">
    <property type="entry name" value="WASPfam_EVH1"/>
</dbReference>
<reference evidence="7 8" key="1">
    <citation type="journal article" date="2018" name="G3 (Bethesda)">
        <title>Phylogenetic and Phylogenomic Definition of Rhizopus Species.</title>
        <authorList>
            <person name="Gryganskyi A.P."/>
            <person name="Golan J."/>
            <person name="Dolatabadi S."/>
            <person name="Mondo S."/>
            <person name="Robb S."/>
            <person name="Idnurm A."/>
            <person name="Muszewska A."/>
            <person name="Steczkiewicz K."/>
            <person name="Masonjones S."/>
            <person name="Liao H.L."/>
            <person name="Gajdeczka M.T."/>
            <person name="Anike F."/>
            <person name="Vuek A."/>
            <person name="Anishchenko I.M."/>
            <person name="Voigt K."/>
            <person name="de Hoog G.S."/>
            <person name="Smith M.E."/>
            <person name="Heitman J."/>
            <person name="Vilgalys R."/>
            <person name="Stajich J.E."/>
        </authorList>
    </citation>
    <scope>NUCLEOTIDE SEQUENCE [LARGE SCALE GENOMIC DNA]</scope>
    <source>
        <strain evidence="7 8">LSU 92-RS-03</strain>
    </source>
</reference>
<evidence type="ECO:0000313" key="8">
    <source>
        <dbReference type="Proteomes" id="UP000253551"/>
    </source>
</evidence>
<protein>
    <recommendedName>
        <fullName evidence="9">Wiskott-Aldrich syndrome protein 1</fullName>
    </recommendedName>
</protein>
<dbReference type="OrthoDB" id="8963340at2759"/>
<feature type="non-terminal residue" evidence="7">
    <location>
        <position position="192"/>
    </location>
</feature>
<dbReference type="PROSITE" id="PS50108">
    <property type="entry name" value="CRIB"/>
    <property type="match status" value="1"/>
</dbReference>
<dbReference type="GO" id="GO:0071933">
    <property type="term" value="F:Arp2/3 complex binding"/>
    <property type="evidence" value="ECO:0007669"/>
    <property type="project" value="UniProtKB-ARBA"/>
</dbReference>
<dbReference type="Pfam" id="PF00786">
    <property type="entry name" value="PBD"/>
    <property type="match status" value="1"/>
</dbReference>
<comment type="subcellular location">
    <subcellularLocation>
        <location evidence="1">Cytoplasm</location>
        <location evidence="1">Cytoskeleton</location>
    </subcellularLocation>
</comment>
<evidence type="ECO:0000259" key="5">
    <source>
        <dbReference type="PROSITE" id="PS50108"/>
    </source>
</evidence>
<dbReference type="InterPro" id="IPR011993">
    <property type="entry name" value="PH-like_dom_sf"/>
</dbReference>
<feature type="domain" description="CRIB" evidence="5">
    <location>
        <begin position="153"/>
        <end position="166"/>
    </location>
</feature>
<dbReference type="Gene3D" id="3.90.810.10">
    <property type="entry name" value="CRIB domain"/>
    <property type="match status" value="1"/>
</dbReference>